<dbReference type="EMBL" id="JABFTP020000186">
    <property type="protein sequence ID" value="KAL3290471.1"/>
    <property type="molecule type" value="Genomic_DNA"/>
</dbReference>
<gene>
    <name evidence="2" type="ORF">HHI36_023812</name>
</gene>
<feature type="compositionally biased region" description="Polar residues" evidence="1">
    <location>
        <begin position="113"/>
        <end position="135"/>
    </location>
</feature>
<protein>
    <submittedName>
        <fullName evidence="2">Uncharacterized protein</fullName>
    </submittedName>
</protein>
<proteinExistence type="predicted"/>
<feature type="region of interest" description="Disordered" evidence="1">
    <location>
        <begin position="101"/>
        <end position="135"/>
    </location>
</feature>
<dbReference type="Proteomes" id="UP001516400">
    <property type="component" value="Unassembled WGS sequence"/>
</dbReference>
<reference evidence="2 3" key="1">
    <citation type="journal article" date="2021" name="BMC Biol.">
        <title>Horizontally acquired antibacterial genes associated with adaptive radiation of ladybird beetles.</title>
        <authorList>
            <person name="Li H.S."/>
            <person name="Tang X.F."/>
            <person name="Huang Y.H."/>
            <person name="Xu Z.Y."/>
            <person name="Chen M.L."/>
            <person name="Du X.Y."/>
            <person name="Qiu B.Y."/>
            <person name="Chen P.T."/>
            <person name="Zhang W."/>
            <person name="Slipinski A."/>
            <person name="Escalona H.E."/>
            <person name="Waterhouse R.M."/>
            <person name="Zwick A."/>
            <person name="Pang H."/>
        </authorList>
    </citation>
    <scope>NUCLEOTIDE SEQUENCE [LARGE SCALE GENOMIC DNA]</scope>
    <source>
        <strain evidence="2">SYSU2018</strain>
    </source>
</reference>
<evidence type="ECO:0000313" key="3">
    <source>
        <dbReference type="Proteomes" id="UP001516400"/>
    </source>
</evidence>
<feature type="compositionally biased region" description="Polar residues" evidence="1">
    <location>
        <begin position="34"/>
        <end position="56"/>
    </location>
</feature>
<dbReference type="AlphaFoldDB" id="A0ABD2PJ66"/>
<feature type="compositionally biased region" description="Basic and acidic residues" evidence="1">
    <location>
        <begin position="75"/>
        <end position="84"/>
    </location>
</feature>
<evidence type="ECO:0000256" key="1">
    <source>
        <dbReference type="SAM" id="MobiDB-lite"/>
    </source>
</evidence>
<organism evidence="2 3">
    <name type="scientific">Cryptolaemus montrouzieri</name>
    <dbReference type="NCBI Taxonomy" id="559131"/>
    <lineage>
        <taxon>Eukaryota</taxon>
        <taxon>Metazoa</taxon>
        <taxon>Ecdysozoa</taxon>
        <taxon>Arthropoda</taxon>
        <taxon>Hexapoda</taxon>
        <taxon>Insecta</taxon>
        <taxon>Pterygota</taxon>
        <taxon>Neoptera</taxon>
        <taxon>Endopterygota</taxon>
        <taxon>Coleoptera</taxon>
        <taxon>Polyphaga</taxon>
        <taxon>Cucujiformia</taxon>
        <taxon>Coccinelloidea</taxon>
        <taxon>Coccinellidae</taxon>
        <taxon>Scymninae</taxon>
        <taxon>Scymnini</taxon>
        <taxon>Cryptolaemus</taxon>
    </lineage>
</organism>
<sequence>MKVLKEANVDLVRSLTFGELTSVSKGSAERKKGVNSSNCPSTMPSNINMLPTNSGVASGINDGKSSASSSASLKPESDHSDKITLSRVTIGINQAMMRVIDAGTTRSTRRKQFSTLRNSSTSSKPIAGKSRSTSLTAVPKTTKIHVSRLSPST</sequence>
<keyword evidence="3" id="KW-1185">Reference proteome</keyword>
<name>A0ABD2PJ66_9CUCU</name>
<comment type="caution">
    <text evidence="2">The sequence shown here is derived from an EMBL/GenBank/DDBJ whole genome shotgun (WGS) entry which is preliminary data.</text>
</comment>
<evidence type="ECO:0000313" key="2">
    <source>
        <dbReference type="EMBL" id="KAL3290471.1"/>
    </source>
</evidence>
<feature type="region of interest" description="Disordered" evidence="1">
    <location>
        <begin position="23"/>
        <end position="85"/>
    </location>
</feature>
<accession>A0ABD2PJ66</accession>